<evidence type="ECO:0000256" key="1">
    <source>
        <dbReference type="ARBA" id="ARBA00008226"/>
    </source>
</evidence>
<dbReference type="Gene3D" id="3.40.50.800">
    <property type="entry name" value="Anticodon-binding domain"/>
    <property type="match status" value="1"/>
</dbReference>
<dbReference type="InterPro" id="IPR002316">
    <property type="entry name" value="Pro-tRNA-ligase_IIa"/>
</dbReference>
<dbReference type="Gene3D" id="3.30.930.10">
    <property type="entry name" value="Bira Bifunctional Protein, Domain 2"/>
    <property type="match status" value="1"/>
</dbReference>
<dbReference type="Pfam" id="PF00587">
    <property type="entry name" value="tRNA-synt_2b"/>
    <property type="match status" value="1"/>
</dbReference>
<dbReference type="InterPro" id="IPR036621">
    <property type="entry name" value="Anticodon-bd_dom_sf"/>
</dbReference>
<dbReference type="CDD" id="cd00862">
    <property type="entry name" value="ProRS_anticodon_zinc"/>
    <property type="match status" value="1"/>
</dbReference>
<comment type="catalytic activity">
    <reaction evidence="9">
        <text>tRNA(Pro) + L-proline + ATP = L-prolyl-tRNA(Pro) + AMP + diphosphate</text>
        <dbReference type="Rhea" id="RHEA:14305"/>
        <dbReference type="Rhea" id="RHEA-COMP:9700"/>
        <dbReference type="Rhea" id="RHEA-COMP:9702"/>
        <dbReference type="ChEBI" id="CHEBI:30616"/>
        <dbReference type="ChEBI" id="CHEBI:33019"/>
        <dbReference type="ChEBI" id="CHEBI:60039"/>
        <dbReference type="ChEBI" id="CHEBI:78442"/>
        <dbReference type="ChEBI" id="CHEBI:78532"/>
        <dbReference type="ChEBI" id="CHEBI:456215"/>
        <dbReference type="EC" id="6.1.1.15"/>
    </reaction>
</comment>
<comment type="similarity">
    <text evidence="1">Belongs to the class-II aminoacyl-tRNA synthetase family.</text>
</comment>
<dbReference type="InterPro" id="IPR016061">
    <property type="entry name" value="Pro-tRNA_ligase_II_C"/>
</dbReference>
<dbReference type="InterPro" id="IPR006195">
    <property type="entry name" value="aa-tRNA-synth_II"/>
</dbReference>
<dbReference type="GeneID" id="93646553"/>
<accession>A0A177EIM0</accession>
<dbReference type="Pfam" id="PF03129">
    <property type="entry name" value="HGTP_anticodon"/>
    <property type="match status" value="1"/>
</dbReference>
<protein>
    <recommendedName>
        <fullName evidence="2">proline--tRNA ligase</fullName>
        <ecNumber evidence="2">6.1.1.15</ecNumber>
    </recommendedName>
    <alternativeName>
        <fullName evidence="8">Prolyl-tRNA synthetase</fullName>
    </alternativeName>
</protein>
<comment type="caution">
    <text evidence="11">The sequence shown here is derived from an EMBL/GenBank/DDBJ whole genome shotgun (WGS) entry which is preliminary data.</text>
</comment>
<dbReference type="EMBL" id="LTDL01000014">
    <property type="protein sequence ID" value="OAG31728.1"/>
    <property type="molecule type" value="Genomic_DNA"/>
</dbReference>
<gene>
    <name evidence="11" type="ORF">NEDG_00203</name>
</gene>
<dbReference type="PANTHER" id="PTHR43382">
    <property type="entry name" value="PROLYL-TRNA SYNTHETASE"/>
    <property type="match status" value="1"/>
</dbReference>
<dbReference type="GO" id="GO:0006433">
    <property type="term" value="P:prolyl-tRNA aminoacylation"/>
    <property type="evidence" value="ECO:0007669"/>
    <property type="project" value="EnsemblFungi"/>
</dbReference>
<dbReference type="OrthoDB" id="1350766at2759"/>
<dbReference type="GO" id="GO:0005737">
    <property type="term" value="C:cytoplasm"/>
    <property type="evidence" value="ECO:0007669"/>
    <property type="project" value="InterPro"/>
</dbReference>
<dbReference type="GO" id="GO:0004827">
    <property type="term" value="F:proline-tRNA ligase activity"/>
    <property type="evidence" value="ECO:0007669"/>
    <property type="project" value="UniProtKB-EC"/>
</dbReference>
<dbReference type="InterPro" id="IPR004154">
    <property type="entry name" value="Anticodon-bd"/>
</dbReference>
<name>A0A177EIM0_9MICR</name>
<reference evidence="11 12" key="1">
    <citation type="submission" date="2016-02" db="EMBL/GenBank/DDBJ databases">
        <title>Discovery of a natural microsporidian pathogen with a broad tissue tropism in Caenorhabditis elegans.</title>
        <authorList>
            <person name="Luallen R.J."/>
            <person name="Reinke A.W."/>
            <person name="Tong L."/>
            <person name="Botts M.R."/>
            <person name="Felix M.-A."/>
            <person name="Troemel E.R."/>
        </authorList>
    </citation>
    <scope>NUCLEOTIDE SEQUENCE [LARGE SCALE GENOMIC DNA]</scope>
    <source>
        <strain evidence="11 12">JUm2807</strain>
    </source>
</reference>
<evidence type="ECO:0000256" key="6">
    <source>
        <dbReference type="ARBA" id="ARBA00022917"/>
    </source>
</evidence>
<evidence type="ECO:0000256" key="3">
    <source>
        <dbReference type="ARBA" id="ARBA00022598"/>
    </source>
</evidence>
<sequence>MSKTQKFSIDATQEEDFPRWYKETITKSELLDYHDINGCYVLRPNGYFIWNTIKAYFDAKILAMGVEEAYFPMLVSKSALEREKDHLENFAPEVAWITECGGKPLENPVAIRPTSEAIIYPYFAKWIQSYRDLPLKVNQWCNILRWETTQPMPFIRGREFLWQEGHTAHFAREEADKEVLEILDHYAGVYEEVLAVPVVKGRKSIKETFAGADYTTTIEAFVPSSGRGIQAATSHSLGTNFSRMFGVGVEDPKNPGTQTPVFQNSWGLSTRSIGVCILVHSDNRGLVLPPKVAPVQVVIVPCGITKKTTAEDNTRVLEAASELEASLKARGIRAKSDLSQSVSPGCKFNHWEVRGVPLRVEVGPRDLQNGTLSLVWRANSTKKTVSLENAPETLASELDAIQAFMFTQAQSVRDARTVVVDSIEGLLKAVQQKQMAKASWCGEEACEDGIKQKTTEKDQDGTVTAMGAKSLCIPFKPNTPIQAQCIGCTSPAIAVGLFGRSY</sequence>
<dbReference type="GO" id="GO:0005524">
    <property type="term" value="F:ATP binding"/>
    <property type="evidence" value="ECO:0007669"/>
    <property type="project" value="UniProtKB-KW"/>
</dbReference>
<dbReference type="HAMAP" id="MF_01571">
    <property type="entry name" value="Pro_tRNA_synth_type3"/>
    <property type="match status" value="1"/>
</dbReference>
<evidence type="ECO:0000256" key="7">
    <source>
        <dbReference type="ARBA" id="ARBA00023146"/>
    </source>
</evidence>
<dbReference type="PANTHER" id="PTHR43382:SF2">
    <property type="entry name" value="BIFUNCTIONAL GLUTAMATE_PROLINE--TRNA LIGASE"/>
    <property type="match status" value="1"/>
</dbReference>
<evidence type="ECO:0000256" key="8">
    <source>
        <dbReference type="ARBA" id="ARBA00029731"/>
    </source>
</evidence>
<keyword evidence="3" id="KW-0436">Ligase</keyword>
<dbReference type="InterPro" id="IPR002314">
    <property type="entry name" value="aa-tRNA-synt_IIb"/>
</dbReference>
<dbReference type="NCBIfam" id="TIGR00408">
    <property type="entry name" value="proS_fam_I"/>
    <property type="match status" value="1"/>
</dbReference>
<dbReference type="PRINTS" id="PR01046">
    <property type="entry name" value="TRNASYNTHPRO"/>
</dbReference>
<organism evidence="11 12">
    <name type="scientific">Nematocida displodere</name>
    <dbReference type="NCBI Taxonomy" id="1805483"/>
    <lineage>
        <taxon>Eukaryota</taxon>
        <taxon>Fungi</taxon>
        <taxon>Fungi incertae sedis</taxon>
        <taxon>Microsporidia</taxon>
        <taxon>Nematocida</taxon>
    </lineage>
</organism>
<evidence type="ECO:0000313" key="11">
    <source>
        <dbReference type="EMBL" id="OAG31728.1"/>
    </source>
</evidence>
<dbReference type="Gene3D" id="3.30.110.30">
    <property type="entry name" value="C-terminal domain of ProRS"/>
    <property type="match status" value="1"/>
</dbReference>
<dbReference type="FunFam" id="3.40.50.800:FF:000005">
    <property type="entry name" value="bifunctional glutamate/proline--tRNA ligase"/>
    <property type="match status" value="1"/>
</dbReference>
<dbReference type="InterPro" id="IPR033721">
    <property type="entry name" value="ProRS_core_arch_euk"/>
</dbReference>
<dbReference type="SUPFAM" id="SSF52954">
    <property type="entry name" value="Class II aaRS ABD-related"/>
    <property type="match status" value="1"/>
</dbReference>
<evidence type="ECO:0000259" key="10">
    <source>
        <dbReference type="PROSITE" id="PS50862"/>
    </source>
</evidence>
<dbReference type="CDD" id="cd00778">
    <property type="entry name" value="ProRS_core_arch_euk"/>
    <property type="match status" value="1"/>
</dbReference>
<feature type="domain" description="Aminoacyl-transfer RNA synthetases class-II family profile" evidence="10">
    <location>
        <begin position="38"/>
        <end position="289"/>
    </location>
</feature>
<evidence type="ECO:0000256" key="4">
    <source>
        <dbReference type="ARBA" id="ARBA00022741"/>
    </source>
</evidence>
<dbReference type="InterPro" id="IPR045864">
    <property type="entry name" value="aa-tRNA-synth_II/BPL/LPL"/>
</dbReference>
<dbReference type="GO" id="GO:0017101">
    <property type="term" value="C:aminoacyl-tRNA synthetase multienzyme complex"/>
    <property type="evidence" value="ECO:0007669"/>
    <property type="project" value="TreeGrafter"/>
</dbReference>
<dbReference type="FunFam" id="3.30.930.10:FF:000007">
    <property type="entry name" value="Bifunctional glutamate/proline--tRNA ligase"/>
    <property type="match status" value="1"/>
</dbReference>
<dbReference type="EC" id="6.1.1.15" evidence="2"/>
<evidence type="ECO:0000256" key="2">
    <source>
        <dbReference type="ARBA" id="ARBA00012831"/>
    </source>
</evidence>
<dbReference type="AlphaFoldDB" id="A0A177EIM0"/>
<dbReference type="RefSeq" id="XP_067545329.1">
    <property type="nucleotide sequence ID" value="XM_067687621.1"/>
</dbReference>
<dbReference type="SMART" id="SM00946">
    <property type="entry name" value="ProRS-C_1"/>
    <property type="match status" value="1"/>
</dbReference>
<evidence type="ECO:0000313" key="12">
    <source>
        <dbReference type="Proteomes" id="UP000185944"/>
    </source>
</evidence>
<keyword evidence="12" id="KW-1185">Reference proteome</keyword>
<dbReference type="Pfam" id="PF09180">
    <property type="entry name" value="ProRS-C_1"/>
    <property type="match status" value="1"/>
</dbReference>
<keyword evidence="6" id="KW-0648">Protein biosynthesis</keyword>
<dbReference type="InterPro" id="IPR004499">
    <property type="entry name" value="Pro-tRNA-ligase_IIa_arc-type"/>
</dbReference>
<dbReference type="FunFam" id="3.30.110.30:FF:000001">
    <property type="entry name" value="Bifunctional glutamate/proline--tRNA ligase"/>
    <property type="match status" value="1"/>
</dbReference>
<keyword evidence="4" id="KW-0547">Nucleotide-binding</keyword>
<proteinExistence type="inferred from homology"/>
<dbReference type="Proteomes" id="UP000185944">
    <property type="component" value="Unassembled WGS sequence"/>
</dbReference>
<dbReference type="SUPFAM" id="SSF64586">
    <property type="entry name" value="C-terminal domain of ProRS"/>
    <property type="match status" value="1"/>
</dbReference>
<dbReference type="VEuPathDB" id="MicrosporidiaDB:NEDG_00203"/>
<dbReference type="InterPro" id="IPR017449">
    <property type="entry name" value="Pro-tRNA_synth_II"/>
</dbReference>
<keyword evidence="5" id="KW-0067">ATP-binding</keyword>
<dbReference type="SUPFAM" id="SSF55681">
    <property type="entry name" value="Class II aaRS and biotin synthetases"/>
    <property type="match status" value="1"/>
</dbReference>
<dbReference type="PROSITE" id="PS50862">
    <property type="entry name" value="AA_TRNA_LIGASE_II"/>
    <property type="match status" value="1"/>
</dbReference>
<evidence type="ECO:0000256" key="9">
    <source>
        <dbReference type="ARBA" id="ARBA00047671"/>
    </source>
</evidence>
<keyword evidence="7 11" id="KW-0030">Aminoacyl-tRNA synthetase</keyword>
<evidence type="ECO:0000256" key="5">
    <source>
        <dbReference type="ARBA" id="ARBA00022840"/>
    </source>
</evidence>
<dbReference type="STRING" id="1805483.A0A177EIM0"/>